<comment type="caution">
    <text evidence="1">The sequence shown here is derived from an EMBL/GenBank/DDBJ whole genome shotgun (WGS) entry which is preliminary data.</text>
</comment>
<keyword evidence="2" id="KW-1185">Reference proteome</keyword>
<reference evidence="1" key="1">
    <citation type="submission" date="2022-02" db="EMBL/GenBank/DDBJ databases">
        <title>Plant Genome Project.</title>
        <authorList>
            <person name="Zhang R.-G."/>
        </authorList>
    </citation>
    <scope>NUCLEOTIDE SEQUENCE</scope>
    <source>
        <strain evidence="1">AT1</strain>
    </source>
</reference>
<protein>
    <submittedName>
        <fullName evidence="1">Uncharacterized protein</fullName>
    </submittedName>
</protein>
<gene>
    <name evidence="1" type="ORF">RHMOL_Rhmol03G0110200</name>
</gene>
<evidence type="ECO:0000313" key="1">
    <source>
        <dbReference type="EMBL" id="KAI8563422.1"/>
    </source>
</evidence>
<evidence type="ECO:0000313" key="2">
    <source>
        <dbReference type="Proteomes" id="UP001062846"/>
    </source>
</evidence>
<dbReference type="Proteomes" id="UP001062846">
    <property type="component" value="Chromosome 3"/>
</dbReference>
<accession>A0ACC0PCJ9</accession>
<name>A0ACC0PCJ9_RHOML</name>
<dbReference type="EMBL" id="CM046390">
    <property type="protein sequence ID" value="KAI8563422.1"/>
    <property type="molecule type" value="Genomic_DNA"/>
</dbReference>
<organism evidence="1 2">
    <name type="scientific">Rhododendron molle</name>
    <name type="common">Chinese azalea</name>
    <name type="synonym">Azalea mollis</name>
    <dbReference type="NCBI Taxonomy" id="49168"/>
    <lineage>
        <taxon>Eukaryota</taxon>
        <taxon>Viridiplantae</taxon>
        <taxon>Streptophyta</taxon>
        <taxon>Embryophyta</taxon>
        <taxon>Tracheophyta</taxon>
        <taxon>Spermatophyta</taxon>
        <taxon>Magnoliopsida</taxon>
        <taxon>eudicotyledons</taxon>
        <taxon>Gunneridae</taxon>
        <taxon>Pentapetalae</taxon>
        <taxon>asterids</taxon>
        <taxon>Ericales</taxon>
        <taxon>Ericaceae</taxon>
        <taxon>Ericoideae</taxon>
        <taxon>Rhodoreae</taxon>
        <taxon>Rhododendron</taxon>
    </lineage>
</organism>
<proteinExistence type="predicted"/>
<sequence>MVATERAFSAMKFVKTRLRNTMEDDFLATFLITYIEKDIARSFDANSIIDAFNYMKERQIQFKMPYFS</sequence>